<proteinExistence type="predicted"/>
<dbReference type="EMBL" id="GBRH01175229">
    <property type="protein sequence ID" value="JAE22667.1"/>
    <property type="molecule type" value="Transcribed_RNA"/>
</dbReference>
<reference evidence="1" key="2">
    <citation type="journal article" date="2015" name="Data Brief">
        <title>Shoot transcriptome of the giant reed, Arundo donax.</title>
        <authorList>
            <person name="Barrero R.A."/>
            <person name="Guerrero F.D."/>
            <person name="Moolhuijzen P."/>
            <person name="Goolsby J.A."/>
            <person name="Tidwell J."/>
            <person name="Bellgard S.E."/>
            <person name="Bellgard M.I."/>
        </authorList>
    </citation>
    <scope>NUCLEOTIDE SEQUENCE</scope>
    <source>
        <tissue evidence="1">Shoot tissue taken approximately 20 cm above the soil surface</tissue>
    </source>
</reference>
<organism evidence="1">
    <name type="scientific">Arundo donax</name>
    <name type="common">Giant reed</name>
    <name type="synonym">Donax arundinaceus</name>
    <dbReference type="NCBI Taxonomy" id="35708"/>
    <lineage>
        <taxon>Eukaryota</taxon>
        <taxon>Viridiplantae</taxon>
        <taxon>Streptophyta</taxon>
        <taxon>Embryophyta</taxon>
        <taxon>Tracheophyta</taxon>
        <taxon>Spermatophyta</taxon>
        <taxon>Magnoliopsida</taxon>
        <taxon>Liliopsida</taxon>
        <taxon>Poales</taxon>
        <taxon>Poaceae</taxon>
        <taxon>PACMAD clade</taxon>
        <taxon>Arundinoideae</taxon>
        <taxon>Arundineae</taxon>
        <taxon>Arundo</taxon>
    </lineage>
</organism>
<evidence type="ECO:0000313" key="1">
    <source>
        <dbReference type="EMBL" id="JAE22667.1"/>
    </source>
</evidence>
<name>A0A0A9GDV8_ARUDO</name>
<protein>
    <submittedName>
        <fullName evidence="1">Uncharacterized protein</fullName>
    </submittedName>
</protein>
<accession>A0A0A9GDV8</accession>
<sequence length="38" mass="4449">MIQRESVSAEYIIKKSRPKMFMDLPDTKIATSHQQIVK</sequence>
<dbReference type="AlphaFoldDB" id="A0A0A9GDV8"/>
<reference evidence="1" key="1">
    <citation type="submission" date="2014-09" db="EMBL/GenBank/DDBJ databases">
        <authorList>
            <person name="Magalhaes I.L.F."/>
            <person name="Oliveira U."/>
            <person name="Santos F.R."/>
            <person name="Vidigal T.H.D.A."/>
            <person name="Brescovit A.D."/>
            <person name="Santos A.J."/>
        </authorList>
    </citation>
    <scope>NUCLEOTIDE SEQUENCE</scope>
    <source>
        <tissue evidence="1">Shoot tissue taken approximately 20 cm above the soil surface</tissue>
    </source>
</reference>